<sequence>MGKESSSIPDEEWERFLRDAGAGAAEAPQEPSARARMVTRRLREEPEPPRGWRIHEPPRQRRGKGRYAVGLVAVVVCLLAVVLAPGPVAGWFGGEDDTGSSSAAVREGPGGSAAGGSQDAVPTVEEPFRGSPAAGWEDGRAGIGLPEARATGWMDKGQVADALDRTLDFLAASSLDAGVLAGQRPDGAIALVNPHQEDVRDYVKAAFGSPSEENDPLLLFSRFDASEVRPAGDVVKTRGKVTYREGKRGALEVTADVTYVYALVRADGESDEVARTVVRRETVMSWDDPEKVITEPGTFSLVSYAADIANGGCDNHTGYFSPEFVAERTAGGSGEGPEVDPYDRDVPMEERMRQGDATECGRAGRL</sequence>
<protein>
    <submittedName>
        <fullName evidence="3">Uncharacterized protein</fullName>
    </submittedName>
</protein>
<organism evidence="3 4">
    <name type="scientific">Streptomyces nitrosporeus</name>
    <dbReference type="NCBI Taxonomy" id="28894"/>
    <lineage>
        <taxon>Bacteria</taxon>
        <taxon>Bacillati</taxon>
        <taxon>Actinomycetota</taxon>
        <taxon>Actinomycetes</taxon>
        <taxon>Kitasatosporales</taxon>
        <taxon>Streptomycetaceae</taxon>
        <taxon>Streptomyces</taxon>
    </lineage>
</organism>
<name>A0A5J6F9Z9_9ACTN</name>
<proteinExistence type="predicted"/>
<keyword evidence="2" id="KW-1133">Transmembrane helix</keyword>
<evidence type="ECO:0000313" key="3">
    <source>
        <dbReference type="EMBL" id="QEU71730.1"/>
    </source>
</evidence>
<dbReference type="EMBL" id="CP023702">
    <property type="protein sequence ID" value="QEU71730.1"/>
    <property type="molecule type" value="Genomic_DNA"/>
</dbReference>
<reference evidence="3 4" key="1">
    <citation type="submission" date="2017-09" db="EMBL/GenBank/DDBJ databases">
        <authorList>
            <person name="Lee N."/>
            <person name="Cho B.-K."/>
        </authorList>
    </citation>
    <scope>NUCLEOTIDE SEQUENCE [LARGE SCALE GENOMIC DNA]</scope>
    <source>
        <strain evidence="3 4">ATCC 12769</strain>
    </source>
</reference>
<evidence type="ECO:0000256" key="2">
    <source>
        <dbReference type="SAM" id="Phobius"/>
    </source>
</evidence>
<keyword evidence="2" id="KW-0812">Transmembrane</keyword>
<feature type="region of interest" description="Disordered" evidence="1">
    <location>
        <begin position="91"/>
        <end position="123"/>
    </location>
</feature>
<feature type="compositionally biased region" description="Basic and acidic residues" evidence="1">
    <location>
        <begin position="341"/>
        <end position="356"/>
    </location>
</feature>
<feature type="region of interest" description="Disordered" evidence="1">
    <location>
        <begin position="328"/>
        <end position="366"/>
    </location>
</feature>
<accession>A0A5J6F9Z9</accession>
<dbReference type="OrthoDB" id="3419910at2"/>
<feature type="compositionally biased region" description="Low complexity" evidence="1">
    <location>
        <begin position="20"/>
        <end position="32"/>
    </location>
</feature>
<evidence type="ECO:0000313" key="4">
    <source>
        <dbReference type="Proteomes" id="UP000326178"/>
    </source>
</evidence>
<keyword evidence="2" id="KW-0472">Membrane</keyword>
<gene>
    <name evidence="3" type="ORF">CP967_06935</name>
</gene>
<feature type="region of interest" description="Disordered" evidence="1">
    <location>
        <begin position="1"/>
        <end position="60"/>
    </location>
</feature>
<dbReference type="KEGG" id="snk:CP967_06935"/>
<dbReference type="Proteomes" id="UP000326178">
    <property type="component" value="Chromosome"/>
</dbReference>
<feature type="compositionally biased region" description="Basic and acidic residues" evidence="1">
    <location>
        <begin position="41"/>
        <end position="59"/>
    </location>
</feature>
<dbReference type="RefSeq" id="WP_150487097.1">
    <property type="nucleotide sequence ID" value="NZ_BMUV01000005.1"/>
</dbReference>
<dbReference type="AlphaFoldDB" id="A0A5J6F9Z9"/>
<feature type="transmembrane region" description="Helical" evidence="2">
    <location>
        <begin position="67"/>
        <end position="92"/>
    </location>
</feature>
<keyword evidence="4" id="KW-1185">Reference proteome</keyword>
<evidence type="ECO:0000256" key="1">
    <source>
        <dbReference type="SAM" id="MobiDB-lite"/>
    </source>
</evidence>